<keyword evidence="2" id="KW-1185">Reference proteome</keyword>
<dbReference type="Proteomes" id="UP000470772">
    <property type="component" value="Unassembled WGS sequence"/>
</dbReference>
<dbReference type="RefSeq" id="WP_054837906.1">
    <property type="nucleotide sequence ID" value="NZ_BBBY01000003.1"/>
</dbReference>
<evidence type="ECO:0000313" key="1">
    <source>
        <dbReference type="EMBL" id="MUN29229.1"/>
    </source>
</evidence>
<dbReference type="SUPFAM" id="SSF56281">
    <property type="entry name" value="Metallo-hydrolase/oxidoreductase"/>
    <property type="match status" value="1"/>
</dbReference>
<proteinExistence type="predicted"/>
<dbReference type="OrthoDB" id="28313at2157"/>
<reference evidence="1 2" key="1">
    <citation type="submission" date="2019-10" db="EMBL/GenBank/DDBJ databases">
        <title>Sequencing and Assembly of Multiple Reported Metal-Biooxidizing Members of the Extremely Thermoacidophilic Archaeal Family Sulfolobaceae.</title>
        <authorList>
            <person name="Counts J.A."/>
            <person name="Kelly R.M."/>
        </authorList>
    </citation>
    <scope>NUCLEOTIDE SEQUENCE [LARGE SCALE GENOMIC DNA]</scope>
    <source>
        <strain evidence="1 2">DSM 6482</strain>
    </source>
</reference>
<comment type="caution">
    <text evidence="1">The sequence shown here is derived from an EMBL/GenBank/DDBJ whole genome shotgun (WGS) entry which is preliminary data.</text>
</comment>
<dbReference type="Pfam" id="PF13483">
    <property type="entry name" value="Lactamase_B_3"/>
    <property type="match status" value="1"/>
</dbReference>
<accession>A0A6A9QM56</accession>
<protein>
    <submittedName>
        <fullName evidence="1">Hydrolase</fullName>
    </submittedName>
</protein>
<name>A0A6A9QM56_SULME</name>
<dbReference type="AlphaFoldDB" id="A0A6A9QM56"/>
<sequence length="210" mass="24024">MIRYFGHSTVLFDKLVIDPHDGGSIGLLRPNYGEAKYVIITHDHYDHNAFQLINYQDMKVAYTGSMDLGDFKVEGYSTFHDKERGKRRGRNIIYKIIRKSDNFTLVHLGDLGHPLSEDVLKQIKKPDLLAVPVGGLITIDHNEASQLISELEPSSILPIHYWIKGHYMPLNPVDEFIEKVKGKYEPINIKTSKNEDLEKEGKGKVFYIKA</sequence>
<dbReference type="EMBL" id="WGGD01000005">
    <property type="protein sequence ID" value="MUN29229.1"/>
    <property type="molecule type" value="Genomic_DNA"/>
</dbReference>
<dbReference type="InterPro" id="IPR036866">
    <property type="entry name" value="RibonucZ/Hydroxyglut_hydro"/>
</dbReference>
<dbReference type="PANTHER" id="PTHR42967">
    <property type="entry name" value="METAL DEPENDENT HYDROLASE"/>
    <property type="match status" value="1"/>
</dbReference>
<gene>
    <name evidence="1" type="ORF">GC250_07235</name>
</gene>
<keyword evidence="1" id="KW-0378">Hydrolase</keyword>
<dbReference type="Gene3D" id="3.60.15.10">
    <property type="entry name" value="Ribonuclease Z/Hydroxyacylglutathione hydrolase-like"/>
    <property type="match status" value="1"/>
</dbReference>
<dbReference type="PANTHER" id="PTHR42967:SF1">
    <property type="entry name" value="MBL FOLD METALLO-HYDROLASE"/>
    <property type="match status" value="1"/>
</dbReference>
<organism evidence="1 2">
    <name type="scientific">Sulfuracidifex metallicus DSM 6482 = JCM 9184</name>
    <dbReference type="NCBI Taxonomy" id="523847"/>
    <lineage>
        <taxon>Archaea</taxon>
        <taxon>Thermoproteota</taxon>
        <taxon>Thermoprotei</taxon>
        <taxon>Sulfolobales</taxon>
        <taxon>Sulfolobaceae</taxon>
        <taxon>Sulfuracidifex</taxon>
    </lineage>
</organism>
<evidence type="ECO:0000313" key="2">
    <source>
        <dbReference type="Proteomes" id="UP000470772"/>
    </source>
</evidence>
<dbReference type="GO" id="GO:0016787">
    <property type="term" value="F:hydrolase activity"/>
    <property type="evidence" value="ECO:0007669"/>
    <property type="project" value="UniProtKB-KW"/>
</dbReference>